<name>A0ABD2YF98_9GENT</name>
<evidence type="ECO:0000313" key="1">
    <source>
        <dbReference type="EMBL" id="KAL3504520.1"/>
    </source>
</evidence>
<organism evidence="1 2">
    <name type="scientific">Cinchona calisaya</name>
    <dbReference type="NCBI Taxonomy" id="153742"/>
    <lineage>
        <taxon>Eukaryota</taxon>
        <taxon>Viridiplantae</taxon>
        <taxon>Streptophyta</taxon>
        <taxon>Embryophyta</taxon>
        <taxon>Tracheophyta</taxon>
        <taxon>Spermatophyta</taxon>
        <taxon>Magnoliopsida</taxon>
        <taxon>eudicotyledons</taxon>
        <taxon>Gunneridae</taxon>
        <taxon>Pentapetalae</taxon>
        <taxon>asterids</taxon>
        <taxon>lamiids</taxon>
        <taxon>Gentianales</taxon>
        <taxon>Rubiaceae</taxon>
        <taxon>Cinchonoideae</taxon>
        <taxon>Cinchoneae</taxon>
        <taxon>Cinchona</taxon>
    </lineage>
</organism>
<accession>A0ABD2YF98</accession>
<keyword evidence="2" id="KW-1185">Reference proteome</keyword>
<dbReference type="EMBL" id="JBJUIK010000014">
    <property type="protein sequence ID" value="KAL3504520.1"/>
    <property type="molecule type" value="Genomic_DNA"/>
</dbReference>
<reference evidence="1 2" key="1">
    <citation type="submission" date="2024-11" db="EMBL/GenBank/DDBJ databases">
        <title>A near-complete genome assembly of Cinchona calisaya.</title>
        <authorList>
            <person name="Lian D.C."/>
            <person name="Zhao X.W."/>
            <person name="Wei L."/>
        </authorList>
    </citation>
    <scope>NUCLEOTIDE SEQUENCE [LARGE SCALE GENOMIC DNA]</scope>
    <source>
        <tissue evidence="1">Nenye</tissue>
    </source>
</reference>
<sequence length="264" mass="29780">MGTSSSSLCPGEGRDHANCSPPPPLLLFQPPILSLLLVPSFKYKLIPALANCPSLLEFDFQALVPDLEGQSAISDEDLTQIRKPWRLALIVKAFGHNFGLQYFEKTIFEIWKLKCIWMCLIWAKVSSSQGYGSQILFRVGFVDFAAVYVRIPKLPIEYYDTLILMKVGLQIGKLLKLSNKSIGTVRQVLEEFSLISCFLVNKQKSFICFSSNTEEDLRTSNEDELGIASFEDIGKYMGVPISIKRLLKMDYSFILDKVKNNLFG</sequence>
<dbReference type="AlphaFoldDB" id="A0ABD2YF98"/>
<comment type="caution">
    <text evidence="1">The sequence shown here is derived from an EMBL/GenBank/DDBJ whole genome shotgun (WGS) entry which is preliminary data.</text>
</comment>
<protein>
    <submittedName>
        <fullName evidence="1">Uncharacterized protein</fullName>
    </submittedName>
</protein>
<gene>
    <name evidence="1" type="ORF">ACH5RR_034361</name>
</gene>
<evidence type="ECO:0000313" key="2">
    <source>
        <dbReference type="Proteomes" id="UP001630127"/>
    </source>
</evidence>
<proteinExistence type="predicted"/>
<dbReference type="Proteomes" id="UP001630127">
    <property type="component" value="Unassembled WGS sequence"/>
</dbReference>